<dbReference type="Pfam" id="PF12728">
    <property type="entry name" value="HTH_17"/>
    <property type="match status" value="1"/>
</dbReference>
<gene>
    <name evidence="2" type="ORF">BC643_0391</name>
</gene>
<evidence type="ECO:0000259" key="1">
    <source>
        <dbReference type="Pfam" id="PF12728"/>
    </source>
</evidence>
<comment type="caution">
    <text evidence="2">The sequence shown here is derived from an EMBL/GenBank/DDBJ whole genome shotgun (WGS) entry which is preliminary data.</text>
</comment>
<dbReference type="Proteomes" id="UP000283387">
    <property type="component" value="Unassembled WGS sequence"/>
</dbReference>
<organism evidence="2 3">
    <name type="scientific">Mangrovibacterium diazotrophicum</name>
    <dbReference type="NCBI Taxonomy" id="1261403"/>
    <lineage>
        <taxon>Bacteria</taxon>
        <taxon>Pseudomonadati</taxon>
        <taxon>Bacteroidota</taxon>
        <taxon>Bacteroidia</taxon>
        <taxon>Marinilabiliales</taxon>
        <taxon>Prolixibacteraceae</taxon>
        <taxon>Mangrovibacterium</taxon>
    </lineage>
</organism>
<dbReference type="InterPro" id="IPR041657">
    <property type="entry name" value="HTH_17"/>
</dbReference>
<keyword evidence="3" id="KW-1185">Reference proteome</keyword>
<feature type="domain" description="Helix-turn-helix" evidence="1">
    <location>
        <begin position="81"/>
        <end position="129"/>
    </location>
</feature>
<dbReference type="InterPro" id="IPR010093">
    <property type="entry name" value="SinI_DNA-bd"/>
</dbReference>
<evidence type="ECO:0000313" key="2">
    <source>
        <dbReference type="EMBL" id="RKD90055.1"/>
    </source>
</evidence>
<dbReference type="RefSeq" id="WP_120271490.1">
    <property type="nucleotide sequence ID" value="NZ_RAPN01000001.1"/>
</dbReference>
<name>A0A419W3K0_9BACT</name>
<sequence>MKKSFSSLPQPQIGSPEERQHRSLFYLQQESQFNTPRLGISHDNLPSAVELILYKAQENEKRLNLVLELLQQTQDTLPDELLDTDQASEFLKITKPTLYSKVSRGELPHMKRSKRLYFSKQELKEYLKAGKRLSNAEIDAKATAYLQAKQED</sequence>
<accession>A0A419W3K0</accession>
<dbReference type="EMBL" id="RAPN01000001">
    <property type="protein sequence ID" value="RKD90055.1"/>
    <property type="molecule type" value="Genomic_DNA"/>
</dbReference>
<dbReference type="GO" id="GO:0003677">
    <property type="term" value="F:DNA binding"/>
    <property type="evidence" value="ECO:0007669"/>
    <property type="project" value="InterPro"/>
</dbReference>
<dbReference type="NCBIfam" id="TIGR01764">
    <property type="entry name" value="excise"/>
    <property type="match status" value="1"/>
</dbReference>
<reference evidence="2 3" key="1">
    <citation type="submission" date="2018-09" db="EMBL/GenBank/DDBJ databases">
        <title>Genomic Encyclopedia of Archaeal and Bacterial Type Strains, Phase II (KMG-II): from individual species to whole genera.</title>
        <authorList>
            <person name="Goeker M."/>
        </authorList>
    </citation>
    <scope>NUCLEOTIDE SEQUENCE [LARGE SCALE GENOMIC DNA]</scope>
    <source>
        <strain evidence="2 3">DSM 27148</strain>
    </source>
</reference>
<evidence type="ECO:0000313" key="3">
    <source>
        <dbReference type="Proteomes" id="UP000283387"/>
    </source>
</evidence>
<proteinExistence type="predicted"/>
<dbReference type="OrthoDB" id="597977at2"/>
<dbReference type="AlphaFoldDB" id="A0A419W3K0"/>
<protein>
    <submittedName>
        <fullName evidence="2">Excisionase family DNA binding protein</fullName>
    </submittedName>
</protein>